<dbReference type="AlphaFoldDB" id="A0A1W2G852"/>
<proteinExistence type="predicted"/>
<dbReference type="STRING" id="692418.SAMN04488029_1205"/>
<accession>A0A1W2G852</accession>
<keyword evidence="1" id="KW-0732">Signal</keyword>
<gene>
    <name evidence="2" type="ORF">SAMN04488029_1205</name>
</gene>
<evidence type="ECO:0000313" key="2">
    <source>
        <dbReference type="EMBL" id="SMD32847.1"/>
    </source>
</evidence>
<keyword evidence="3" id="KW-1185">Reference proteome</keyword>
<evidence type="ECO:0000313" key="3">
    <source>
        <dbReference type="Proteomes" id="UP000192472"/>
    </source>
</evidence>
<dbReference type="EMBL" id="FWYF01000001">
    <property type="protein sequence ID" value="SMD32847.1"/>
    <property type="molecule type" value="Genomic_DNA"/>
</dbReference>
<feature type="chain" id="PRO_5012009296" description="Lipocalin-like domain-containing protein" evidence="1">
    <location>
        <begin position="26"/>
        <end position="161"/>
    </location>
</feature>
<sequence>MKTKKLMNKFIILAGLLIGFQSADAQNGRVRESDLEGVWKMKISLDEDVFEQEISDEDNAFARLILRATGNLVEGILDEIDIELEFRDNHECRIYVSAFGEEEVEYSEWYINSRGELYIDDSDSFQMGDDEYWIFEDGVLVAYEDGRPLDDDAAVYMVRVE</sequence>
<name>A0A1W2G852_REIFA</name>
<reference evidence="2 3" key="1">
    <citation type="submission" date="2017-04" db="EMBL/GenBank/DDBJ databases">
        <authorList>
            <person name="Afonso C.L."/>
            <person name="Miller P.J."/>
            <person name="Scott M.A."/>
            <person name="Spackman E."/>
            <person name="Goraichik I."/>
            <person name="Dimitrov K.M."/>
            <person name="Suarez D.L."/>
            <person name="Swayne D.E."/>
        </authorList>
    </citation>
    <scope>NUCLEOTIDE SEQUENCE [LARGE SCALE GENOMIC DNA]</scope>
    <source>
        <strain evidence="2 3">DSM 26133</strain>
    </source>
</reference>
<protein>
    <recommendedName>
        <fullName evidence="4">Lipocalin-like domain-containing protein</fullName>
    </recommendedName>
</protein>
<organism evidence="2 3">
    <name type="scientific">Reichenbachiella faecimaris</name>
    <dbReference type="NCBI Taxonomy" id="692418"/>
    <lineage>
        <taxon>Bacteria</taxon>
        <taxon>Pseudomonadati</taxon>
        <taxon>Bacteroidota</taxon>
        <taxon>Cytophagia</taxon>
        <taxon>Cytophagales</taxon>
        <taxon>Reichenbachiellaceae</taxon>
        <taxon>Reichenbachiella</taxon>
    </lineage>
</organism>
<feature type="signal peptide" evidence="1">
    <location>
        <begin position="1"/>
        <end position="25"/>
    </location>
</feature>
<evidence type="ECO:0000256" key="1">
    <source>
        <dbReference type="SAM" id="SignalP"/>
    </source>
</evidence>
<dbReference type="Proteomes" id="UP000192472">
    <property type="component" value="Unassembled WGS sequence"/>
</dbReference>
<evidence type="ECO:0008006" key="4">
    <source>
        <dbReference type="Google" id="ProtNLM"/>
    </source>
</evidence>